<organism evidence="4 5">
    <name type="scientific">Streptomyces phaeoluteigriseus</name>
    <dbReference type="NCBI Taxonomy" id="114686"/>
    <lineage>
        <taxon>Bacteria</taxon>
        <taxon>Bacillati</taxon>
        <taxon>Actinomycetota</taxon>
        <taxon>Actinomycetes</taxon>
        <taxon>Kitasatosporales</taxon>
        <taxon>Streptomycetaceae</taxon>
        <taxon>Streptomyces</taxon>
        <taxon>Streptomyces aurantiacus group</taxon>
    </lineage>
</organism>
<dbReference type="InterPro" id="IPR002477">
    <property type="entry name" value="Peptidoglycan-bd-like"/>
</dbReference>
<reference evidence="4 5" key="2">
    <citation type="submission" date="2017-02" db="EMBL/GenBank/DDBJ databases">
        <title>Draft genome sequence of Streptomyces phaeoluteigriseus type strain DSM41896.</title>
        <authorList>
            <person name="Salih T.S."/>
            <person name="Algora Gallardo L."/>
            <person name="Melo Santos T."/>
            <person name="Filgueira Martinez S."/>
            <person name="Herron P.R."/>
        </authorList>
    </citation>
    <scope>NUCLEOTIDE SEQUENCE [LARGE SCALE GENOMIC DNA]</scope>
    <source>
        <strain evidence="4 5">DSM 41896</strain>
    </source>
</reference>
<dbReference type="Proteomes" id="UP000184286">
    <property type="component" value="Unassembled WGS sequence"/>
</dbReference>
<dbReference type="STRING" id="114686.BM536_024050"/>
<gene>
    <name evidence="4" type="ORF">BM536_024050</name>
</gene>
<dbReference type="SUPFAM" id="SSF47090">
    <property type="entry name" value="PGBD-like"/>
    <property type="match status" value="1"/>
</dbReference>
<feature type="compositionally biased region" description="Basic and acidic residues" evidence="1">
    <location>
        <begin position="1"/>
        <end position="27"/>
    </location>
</feature>
<feature type="compositionally biased region" description="Low complexity" evidence="1">
    <location>
        <begin position="89"/>
        <end position="100"/>
    </location>
</feature>
<feature type="transmembrane region" description="Helical" evidence="2">
    <location>
        <begin position="173"/>
        <end position="197"/>
    </location>
</feature>
<proteinExistence type="predicted"/>
<feature type="compositionally biased region" description="Polar residues" evidence="1">
    <location>
        <begin position="133"/>
        <end position="144"/>
    </location>
</feature>
<protein>
    <recommendedName>
        <fullName evidence="3">Peptidoglycan binding-like domain-containing protein</fullName>
    </recommendedName>
</protein>
<sequence>MGRDERVNDPTDRQGRPGEPARPERHGHPCPQCGALRAADNAPTCACAQRASDALRDTREAEVAAAEGFDPLRIRPYVELGEGAGDGGEAPADDATTPLPAVRPVPPGDAAADATMVLRAVDPSGTAPVPTPLASSGSTPSDTDLSLFEAGEDSGSGRYDDEEAPGGRRRRTLLIASAGAAVAVIAAAGFASGLFSYETPTRDQAAPEEVRAAVPDTSTSAPAASPSASRSASPSASSASPSPSESASASPSATESSASPSPSRTTEPSPSAPTTQATESLTPGNGAEGGSGEVTVLRRGDRGPEVTELQLRLRQVYLFNDEANGVFGNRVEEALRNYQWSRGIKGDELGEYGLATRTSLESETKEP</sequence>
<evidence type="ECO:0000313" key="4">
    <source>
        <dbReference type="EMBL" id="OQD54917.1"/>
    </source>
</evidence>
<evidence type="ECO:0000256" key="2">
    <source>
        <dbReference type="SAM" id="Phobius"/>
    </source>
</evidence>
<keyword evidence="2" id="KW-1133">Transmembrane helix</keyword>
<dbReference type="OrthoDB" id="3874291at2"/>
<evidence type="ECO:0000256" key="1">
    <source>
        <dbReference type="SAM" id="MobiDB-lite"/>
    </source>
</evidence>
<feature type="compositionally biased region" description="Low complexity" evidence="1">
    <location>
        <begin position="217"/>
        <end position="280"/>
    </location>
</feature>
<reference evidence="5" key="1">
    <citation type="submission" date="2016-11" db="EMBL/GenBank/DDBJ databases">
        <authorList>
            <person name="Schniete J.K."/>
            <person name="Salih T."/>
            <person name="Algora Gallardo L."/>
            <person name="Martinez Fernandez S."/>
            <person name="Herron P.R."/>
        </authorList>
    </citation>
    <scope>NUCLEOTIDE SEQUENCE [LARGE SCALE GENOMIC DNA]</scope>
    <source>
        <strain evidence="5">DSM 41896</strain>
    </source>
</reference>
<dbReference type="AlphaFoldDB" id="A0A1V6MRK0"/>
<dbReference type="Gene3D" id="1.10.101.10">
    <property type="entry name" value="PGBD-like superfamily/PGBD"/>
    <property type="match status" value="1"/>
</dbReference>
<evidence type="ECO:0000259" key="3">
    <source>
        <dbReference type="Pfam" id="PF01471"/>
    </source>
</evidence>
<accession>A0A1V6MRK0</accession>
<feature type="domain" description="Peptidoglycan binding-like" evidence="3">
    <location>
        <begin position="302"/>
        <end position="359"/>
    </location>
</feature>
<dbReference type="InterPro" id="IPR036365">
    <property type="entry name" value="PGBD-like_sf"/>
</dbReference>
<comment type="caution">
    <text evidence="4">The sequence shown here is derived from an EMBL/GenBank/DDBJ whole genome shotgun (WGS) entry which is preliminary data.</text>
</comment>
<keyword evidence="2" id="KW-0472">Membrane</keyword>
<keyword evidence="2" id="KW-0812">Transmembrane</keyword>
<dbReference type="InterPro" id="IPR036366">
    <property type="entry name" value="PGBDSf"/>
</dbReference>
<feature type="region of interest" description="Disordered" evidence="1">
    <location>
        <begin position="200"/>
        <end position="303"/>
    </location>
</feature>
<evidence type="ECO:0000313" key="5">
    <source>
        <dbReference type="Proteomes" id="UP000184286"/>
    </source>
</evidence>
<name>A0A1V6MRK0_9ACTN</name>
<dbReference type="EMBL" id="MPOH02000015">
    <property type="protein sequence ID" value="OQD54917.1"/>
    <property type="molecule type" value="Genomic_DNA"/>
</dbReference>
<dbReference type="Pfam" id="PF01471">
    <property type="entry name" value="PG_binding_1"/>
    <property type="match status" value="1"/>
</dbReference>
<feature type="region of interest" description="Disordered" evidence="1">
    <location>
        <begin position="59"/>
        <end position="167"/>
    </location>
</feature>
<feature type="region of interest" description="Disordered" evidence="1">
    <location>
        <begin position="1"/>
        <end position="32"/>
    </location>
</feature>